<evidence type="ECO:0000259" key="3">
    <source>
        <dbReference type="PROSITE" id="PS50041"/>
    </source>
</evidence>
<sequence>DLMGTASMSKTNSQHVKKKKKKLGTPKTSKCRGEGPNNTSIYSVLFMKANITTWLSQQASHTGKCPCPYKWTLHGNYCFFLSTIRLSWEQSQSKCSSVCGSLAVITSQENFLTKKGNLIYWIGLKKHQSVWQWVNNKTLEKRIFLNACCSSSLSWRPIFLRVPEPDKKKISCAL</sequence>
<keyword evidence="5" id="KW-1185">Reference proteome</keyword>
<name>A0A3B3DHG7_ORYME</name>
<dbReference type="AlphaFoldDB" id="A0A3B3DHG7"/>
<dbReference type="SUPFAM" id="SSF56436">
    <property type="entry name" value="C-type lectin-like"/>
    <property type="match status" value="1"/>
</dbReference>
<dbReference type="PROSITE" id="PS50041">
    <property type="entry name" value="C_TYPE_LECTIN_2"/>
    <property type="match status" value="1"/>
</dbReference>
<feature type="domain" description="C-type lectin" evidence="3">
    <location>
        <begin position="74"/>
        <end position="174"/>
    </location>
</feature>
<dbReference type="Ensembl" id="ENSOMET00000032092.1">
    <property type="protein sequence ID" value="ENSOMEP00000028855.1"/>
    <property type="gene ID" value="ENSOMEG00000012149.1"/>
</dbReference>
<evidence type="ECO:0000313" key="5">
    <source>
        <dbReference type="Proteomes" id="UP000261560"/>
    </source>
</evidence>
<evidence type="ECO:0000256" key="1">
    <source>
        <dbReference type="ARBA" id="ARBA00004401"/>
    </source>
</evidence>
<organism evidence="4 5">
    <name type="scientific">Oryzias melastigma</name>
    <name type="common">Marine medaka</name>
    <dbReference type="NCBI Taxonomy" id="30732"/>
    <lineage>
        <taxon>Eukaryota</taxon>
        <taxon>Metazoa</taxon>
        <taxon>Chordata</taxon>
        <taxon>Craniata</taxon>
        <taxon>Vertebrata</taxon>
        <taxon>Euteleostomi</taxon>
        <taxon>Actinopterygii</taxon>
        <taxon>Neopterygii</taxon>
        <taxon>Teleostei</taxon>
        <taxon>Neoteleostei</taxon>
        <taxon>Acanthomorphata</taxon>
        <taxon>Ovalentaria</taxon>
        <taxon>Atherinomorphae</taxon>
        <taxon>Beloniformes</taxon>
        <taxon>Adrianichthyidae</taxon>
        <taxon>Oryziinae</taxon>
        <taxon>Oryzias</taxon>
    </lineage>
</organism>
<feature type="compositionally biased region" description="Basic residues" evidence="2">
    <location>
        <begin position="15"/>
        <end position="24"/>
    </location>
</feature>
<dbReference type="Gene3D" id="3.10.100.10">
    <property type="entry name" value="Mannose-Binding Protein A, subunit A"/>
    <property type="match status" value="1"/>
</dbReference>
<dbReference type="PANTHER" id="PTHR45710:SF28">
    <property type="entry name" value="C-TYPE LECTIN DOMAIN FAMILY 4 MEMBER C ISOFORM 1"/>
    <property type="match status" value="1"/>
</dbReference>
<dbReference type="GeneTree" id="ENSGT00940000175856"/>
<reference evidence="4" key="2">
    <citation type="submission" date="2025-09" db="UniProtKB">
        <authorList>
            <consortium name="Ensembl"/>
        </authorList>
    </citation>
    <scope>IDENTIFICATION</scope>
</reference>
<dbReference type="InterPro" id="IPR050828">
    <property type="entry name" value="C-type_lectin/matrix_domain"/>
</dbReference>
<protein>
    <recommendedName>
        <fullName evidence="3">C-type lectin domain-containing protein</fullName>
    </recommendedName>
</protein>
<dbReference type="SMART" id="SM00034">
    <property type="entry name" value="CLECT"/>
    <property type="match status" value="1"/>
</dbReference>
<dbReference type="InterPro" id="IPR016186">
    <property type="entry name" value="C-type_lectin-like/link_sf"/>
</dbReference>
<dbReference type="STRING" id="30732.ENSOMEP00000028855"/>
<dbReference type="PaxDb" id="30732-ENSOMEP00000028855"/>
<reference evidence="4" key="1">
    <citation type="submission" date="2025-08" db="UniProtKB">
        <authorList>
            <consortium name="Ensembl"/>
        </authorList>
    </citation>
    <scope>IDENTIFICATION</scope>
</reference>
<comment type="subcellular location">
    <subcellularLocation>
        <location evidence="1">Cell membrane</location>
        <topology evidence="1">Single-pass type II membrane protein</topology>
    </subcellularLocation>
</comment>
<dbReference type="PANTHER" id="PTHR45710">
    <property type="entry name" value="C-TYPE LECTIN DOMAIN-CONTAINING PROTEIN 180"/>
    <property type="match status" value="1"/>
</dbReference>
<dbReference type="GO" id="GO:0005886">
    <property type="term" value="C:plasma membrane"/>
    <property type="evidence" value="ECO:0007669"/>
    <property type="project" value="UniProtKB-SubCell"/>
</dbReference>
<dbReference type="Proteomes" id="UP000261560">
    <property type="component" value="Unplaced"/>
</dbReference>
<dbReference type="InterPro" id="IPR016187">
    <property type="entry name" value="CTDL_fold"/>
</dbReference>
<evidence type="ECO:0000256" key="2">
    <source>
        <dbReference type="SAM" id="MobiDB-lite"/>
    </source>
</evidence>
<dbReference type="Pfam" id="PF00059">
    <property type="entry name" value="Lectin_C"/>
    <property type="match status" value="1"/>
</dbReference>
<proteinExistence type="predicted"/>
<evidence type="ECO:0000313" key="4">
    <source>
        <dbReference type="Ensembl" id="ENSOMEP00000028855.1"/>
    </source>
</evidence>
<dbReference type="InterPro" id="IPR001304">
    <property type="entry name" value="C-type_lectin-like"/>
</dbReference>
<feature type="region of interest" description="Disordered" evidence="2">
    <location>
        <begin position="1"/>
        <end position="35"/>
    </location>
</feature>
<accession>A0A3B3DHG7</accession>